<evidence type="ECO:0000256" key="2">
    <source>
        <dbReference type="ARBA" id="ARBA00004651"/>
    </source>
</evidence>
<dbReference type="EMBL" id="JBHSEP010000001">
    <property type="protein sequence ID" value="MFC4597136.1"/>
    <property type="molecule type" value="Genomic_DNA"/>
</dbReference>
<dbReference type="EC" id="2.7.13.3" evidence="3"/>
<dbReference type="CDD" id="cd00082">
    <property type="entry name" value="HisKA"/>
    <property type="match status" value="1"/>
</dbReference>
<dbReference type="InterPro" id="IPR036890">
    <property type="entry name" value="HATPase_C_sf"/>
</dbReference>
<dbReference type="InterPro" id="IPR041610">
    <property type="entry name" value="ArlS_N"/>
</dbReference>
<keyword evidence="8 15" id="KW-0812">Transmembrane</keyword>
<evidence type="ECO:0000259" key="17">
    <source>
        <dbReference type="PROSITE" id="PS50885"/>
    </source>
</evidence>
<evidence type="ECO:0000259" key="16">
    <source>
        <dbReference type="PROSITE" id="PS50109"/>
    </source>
</evidence>
<evidence type="ECO:0000256" key="15">
    <source>
        <dbReference type="SAM" id="Phobius"/>
    </source>
</evidence>
<keyword evidence="6" id="KW-0597">Phosphoprotein</keyword>
<dbReference type="PRINTS" id="PR00344">
    <property type="entry name" value="BCTRLSENSOR"/>
</dbReference>
<keyword evidence="13" id="KW-0902">Two-component regulatory system</keyword>
<evidence type="ECO:0000256" key="4">
    <source>
        <dbReference type="ARBA" id="ARBA00015735"/>
    </source>
</evidence>
<dbReference type="Pfam" id="PF00512">
    <property type="entry name" value="HisKA"/>
    <property type="match status" value="1"/>
</dbReference>
<keyword evidence="12 15" id="KW-1133">Transmembrane helix</keyword>
<evidence type="ECO:0000313" key="18">
    <source>
        <dbReference type="EMBL" id="MFC4597136.1"/>
    </source>
</evidence>
<dbReference type="Gene3D" id="3.30.565.10">
    <property type="entry name" value="Histidine kinase-like ATPase, C-terminal domain"/>
    <property type="match status" value="1"/>
</dbReference>
<dbReference type="SUPFAM" id="SSF47384">
    <property type="entry name" value="Homodimeric domain of signal transducing histidine kinase"/>
    <property type="match status" value="1"/>
</dbReference>
<dbReference type="RefSeq" id="WP_378091940.1">
    <property type="nucleotide sequence ID" value="NZ_JBHSEP010000001.1"/>
</dbReference>
<evidence type="ECO:0000256" key="11">
    <source>
        <dbReference type="ARBA" id="ARBA00022840"/>
    </source>
</evidence>
<keyword evidence="7" id="KW-0808">Transferase</keyword>
<keyword evidence="19" id="KW-1185">Reference proteome</keyword>
<feature type="domain" description="HAMP" evidence="17">
    <location>
        <begin position="192"/>
        <end position="245"/>
    </location>
</feature>
<feature type="domain" description="Histidine kinase" evidence="16">
    <location>
        <begin position="253"/>
        <end position="470"/>
    </location>
</feature>
<evidence type="ECO:0000256" key="5">
    <source>
        <dbReference type="ARBA" id="ARBA00022475"/>
    </source>
</evidence>
<gene>
    <name evidence="18" type="ORF">ACFO3S_02695</name>
</gene>
<dbReference type="InterPro" id="IPR036097">
    <property type="entry name" value="HisK_dim/P_sf"/>
</dbReference>
<evidence type="ECO:0000256" key="7">
    <source>
        <dbReference type="ARBA" id="ARBA00022679"/>
    </source>
</evidence>
<feature type="transmembrane region" description="Helical" evidence="15">
    <location>
        <begin position="171"/>
        <end position="191"/>
    </location>
</feature>
<keyword evidence="9" id="KW-0547">Nucleotide-binding</keyword>
<evidence type="ECO:0000256" key="3">
    <source>
        <dbReference type="ARBA" id="ARBA00012438"/>
    </source>
</evidence>
<comment type="caution">
    <text evidence="18">The sequence shown here is derived from an EMBL/GenBank/DDBJ whole genome shotgun (WGS) entry which is preliminary data.</text>
</comment>
<dbReference type="Pfam" id="PF00672">
    <property type="entry name" value="HAMP"/>
    <property type="match status" value="1"/>
</dbReference>
<dbReference type="Gene3D" id="1.10.287.130">
    <property type="match status" value="1"/>
</dbReference>
<evidence type="ECO:0000256" key="1">
    <source>
        <dbReference type="ARBA" id="ARBA00000085"/>
    </source>
</evidence>
<dbReference type="InterPro" id="IPR003661">
    <property type="entry name" value="HisK_dim/P_dom"/>
</dbReference>
<dbReference type="InterPro" id="IPR003594">
    <property type="entry name" value="HATPase_dom"/>
</dbReference>
<evidence type="ECO:0000256" key="13">
    <source>
        <dbReference type="ARBA" id="ARBA00023012"/>
    </source>
</evidence>
<sequence>MISRAWKRTLSRMPVKWKLTLWSAFLIFVLFIAYNTVQYVYVEKWMMAQEKKQARQNMNEILNGLLEQEAGFTEDELLRNRSYLDKKNRSGQLIRIVDQQGNKVIAVSDGIPEEWIAPEGRSETEIAVTRRAGHSLLVIRSPITIHSFKGTVEIVKNIDQFHRLTEAILRVFLFSGLGAVVLSGLAGGWLARQLLKPLQLMARTMRNVERNGLQERIAVPDKEDEISTLMKIFNEMMDQVERSFSRQSQFVEDASHELRTPIAIMDGHLSLLLSWGKHDPETLEESLNISYQELTRLKALVQDLLTLTRAEKDGGAAYEATPRADRVILDVVGQWEQLHPQYLFETRTAGFENREVVVSERHLEQLAMILLDNAVKYSEPGSSIRVTASVRDDVAVFEIADNGAGIPEKDLPFVTDRFYRVDKARSRKQGGTGLGLAIAKRLIERYNGHMTIQSREFEGTTVTFSFACRAYEDRREGRSNETKG</sequence>
<dbReference type="Pfam" id="PF18719">
    <property type="entry name" value="ArlS_N"/>
    <property type="match status" value="1"/>
</dbReference>
<dbReference type="PANTHER" id="PTHR45528">
    <property type="entry name" value="SENSOR HISTIDINE KINASE CPXA"/>
    <property type="match status" value="1"/>
</dbReference>
<dbReference type="SMART" id="SM00388">
    <property type="entry name" value="HisKA"/>
    <property type="match status" value="1"/>
</dbReference>
<dbReference type="SMART" id="SM00304">
    <property type="entry name" value="HAMP"/>
    <property type="match status" value="1"/>
</dbReference>
<evidence type="ECO:0000256" key="10">
    <source>
        <dbReference type="ARBA" id="ARBA00022777"/>
    </source>
</evidence>
<evidence type="ECO:0000313" key="19">
    <source>
        <dbReference type="Proteomes" id="UP001596028"/>
    </source>
</evidence>
<dbReference type="Gene3D" id="6.10.340.10">
    <property type="match status" value="1"/>
</dbReference>
<proteinExistence type="predicted"/>
<evidence type="ECO:0000256" key="12">
    <source>
        <dbReference type="ARBA" id="ARBA00022989"/>
    </source>
</evidence>
<dbReference type="PROSITE" id="PS50109">
    <property type="entry name" value="HIS_KIN"/>
    <property type="match status" value="1"/>
</dbReference>
<dbReference type="CDD" id="cd06225">
    <property type="entry name" value="HAMP"/>
    <property type="match status" value="1"/>
</dbReference>
<evidence type="ECO:0000256" key="14">
    <source>
        <dbReference type="ARBA" id="ARBA00023136"/>
    </source>
</evidence>
<evidence type="ECO:0000256" key="9">
    <source>
        <dbReference type="ARBA" id="ARBA00022741"/>
    </source>
</evidence>
<dbReference type="SMART" id="SM00387">
    <property type="entry name" value="HATPase_c"/>
    <property type="match status" value="1"/>
</dbReference>
<name>A0ABV9F8S1_9BACL</name>
<dbReference type="GO" id="GO:0005524">
    <property type="term" value="F:ATP binding"/>
    <property type="evidence" value="ECO:0007669"/>
    <property type="project" value="UniProtKB-KW"/>
</dbReference>
<dbReference type="InterPro" id="IPR005467">
    <property type="entry name" value="His_kinase_dom"/>
</dbReference>
<keyword evidence="10" id="KW-0418">Kinase</keyword>
<dbReference type="PROSITE" id="PS50885">
    <property type="entry name" value="HAMP"/>
    <property type="match status" value="1"/>
</dbReference>
<dbReference type="SUPFAM" id="SSF158472">
    <property type="entry name" value="HAMP domain-like"/>
    <property type="match status" value="1"/>
</dbReference>
<organism evidence="18 19">
    <name type="scientific">Cohnella hongkongensis</name>
    <dbReference type="NCBI Taxonomy" id="178337"/>
    <lineage>
        <taxon>Bacteria</taxon>
        <taxon>Bacillati</taxon>
        <taxon>Bacillota</taxon>
        <taxon>Bacilli</taxon>
        <taxon>Bacillales</taxon>
        <taxon>Paenibacillaceae</taxon>
        <taxon>Cohnella</taxon>
    </lineage>
</organism>
<comment type="subcellular location">
    <subcellularLocation>
        <location evidence="2">Cell membrane</location>
        <topology evidence="2">Multi-pass membrane protein</topology>
    </subcellularLocation>
</comment>
<evidence type="ECO:0000256" key="8">
    <source>
        <dbReference type="ARBA" id="ARBA00022692"/>
    </source>
</evidence>
<protein>
    <recommendedName>
        <fullName evidence="4">Signal transduction histidine-protein kinase ArlS</fullName>
        <ecNumber evidence="3">2.7.13.3</ecNumber>
    </recommendedName>
</protein>
<dbReference type="Proteomes" id="UP001596028">
    <property type="component" value="Unassembled WGS sequence"/>
</dbReference>
<dbReference type="CDD" id="cd00075">
    <property type="entry name" value="HATPase"/>
    <property type="match status" value="1"/>
</dbReference>
<dbReference type="InterPro" id="IPR004358">
    <property type="entry name" value="Sig_transdc_His_kin-like_C"/>
</dbReference>
<dbReference type="InterPro" id="IPR003660">
    <property type="entry name" value="HAMP_dom"/>
</dbReference>
<accession>A0ABV9F8S1</accession>
<evidence type="ECO:0000256" key="6">
    <source>
        <dbReference type="ARBA" id="ARBA00022553"/>
    </source>
</evidence>
<dbReference type="PANTHER" id="PTHR45528:SF12">
    <property type="entry name" value="SENSOR HISTIDINE KINASE ARSS"/>
    <property type="match status" value="1"/>
</dbReference>
<comment type="catalytic activity">
    <reaction evidence="1">
        <text>ATP + protein L-histidine = ADP + protein N-phospho-L-histidine.</text>
        <dbReference type="EC" id="2.7.13.3"/>
    </reaction>
</comment>
<dbReference type="SUPFAM" id="SSF55874">
    <property type="entry name" value="ATPase domain of HSP90 chaperone/DNA topoisomerase II/histidine kinase"/>
    <property type="match status" value="1"/>
</dbReference>
<dbReference type="Pfam" id="PF02518">
    <property type="entry name" value="HATPase_c"/>
    <property type="match status" value="1"/>
</dbReference>
<keyword evidence="5" id="KW-1003">Cell membrane</keyword>
<keyword evidence="14 15" id="KW-0472">Membrane</keyword>
<feature type="transmembrane region" description="Helical" evidence="15">
    <location>
        <begin position="20"/>
        <end position="42"/>
    </location>
</feature>
<dbReference type="InterPro" id="IPR050398">
    <property type="entry name" value="HssS/ArlS-like"/>
</dbReference>
<keyword evidence="11 18" id="KW-0067">ATP-binding</keyword>
<reference evidence="19" key="1">
    <citation type="journal article" date="2019" name="Int. J. Syst. Evol. Microbiol.">
        <title>The Global Catalogue of Microorganisms (GCM) 10K type strain sequencing project: providing services to taxonomists for standard genome sequencing and annotation.</title>
        <authorList>
            <consortium name="The Broad Institute Genomics Platform"/>
            <consortium name="The Broad Institute Genome Sequencing Center for Infectious Disease"/>
            <person name="Wu L."/>
            <person name="Ma J."/>
        </authorList>
    </citation>
    <scope>NUCLEOTIDE SEQUENCE [LARGE SCALE GENOMIC DNA]</scope>
    <source>
        <strain evidence="19">CCUG 49571</strain>
    </source>
</reference>